<name>A0A0A9GRK7_ARUDO</name>
<dbReference type="AlphaFoldDB" id="A0A0A9GRK7"/>
<dbReference type="EMBL" id="GBRH01172750">
    <property type="protein sequence ID" value="JAE25146.1"/>
    <property type="molecule type" value="Transcribed_RNA"/>
</dbReference>
<reference evidence="1" key="1">
    <citation type="submission" date="2014-09" db="EMBL/GenBank/DDBJ databases">
        <authorList>
            <person name="Magalhaes I.L.F."/>
            <person name="Oliveira U."/>
            <person name="Santos F.R."/>
            <person name="Vidigal T.H.D.A."/>
            <person name="Brescovit A.D."/>
            <person name="Santos A.J."/>
        </authorList>
    </citation>
    <scope>NUCLEOTIDE SEQUENCE</scope>
    <source>
        <tissue evidence="1">Shoot tissue taken approximately 20 cm above the soil surface</tissue>
    </source>
</reference>
<evidence type="ECO:0000313" key="1">
    <source>
        <dbReference type="EMBL" id="JAE25146.1"/>
    </source>
</evidence>
<organism evidence="1">
    <name type="scientific">Arundo donax</name>
    <name type="common">Giant reed</name>
    <name type="synonym">Donax arundinaceus</name>
    <dbReference type="NCBI Taxonomy" id="35708"/>
    <lineage>
        <taxon>Eukaryota</taxon>
        <taxon>Viridiplantae</taxon>
        <taxon>Streptophyta</taxon>
        <taxon>Embryophyta</taxon>
        <taxon>Tracheophyta</taxon>
        <taxon>Spermatophyta</taxon>
        <taxon>Magnoliopsida</taxon>
        <taxon>Liliopsida</taxon>
        <taxon>Poales</taxon>
        <taxon>Poaceae</taxon>
        <taxon>PACMAD clade</taxon>
        <taxon>Arundinoideae</taxon>
        <taxon>Arundineae</taxon>
        <taxon>Arundo</taxon>
    </lineage>
</organism>
<protein>
    <submittedName>
        <fullName evidence="1">Uncharacterized protein</fullName>
    </submittedName>
</protein>
<proteinExistence type="predicted"/>
<accession>A0A0A9GRK7</accession>
<reference evidence="1" key="2">
    <citation type="journal article" date="2015" name="Data Brief">
        <title>Shoot transcriptome of the giant reed, Arundo donax.</title>
        <authorList>
            <person name="Barrero R.A."/>
            <person name="Guerrero F.D."/>
            <person name="Moolhuijzen P."/>
            <person name="Goolsby J.A."/>
            <person name="Tidwell J."/>
            <person name="Bellgard S.E."/>
            <person name="Bellgard M.I."/>
        </authorList>
    </citation>
    <scope>NUCLEOTIDE SEQUENCE</scope>
    <source>
        <tissue evidence="1">Shoot tissue taken approximately 20 cm above the soil surface</tissue>
    </source>
</reference>
<sequence>MILIERKYHRGNPTTPFRVAFL</sequence>